<protein>
    <submittedName>
        <fullName evidence="1">Uncharacterized protein</fullName>
    </submittedName>
</protein>
<organism evidence="1 2">
    <name type="scientific">Thelohanellus kitauei</name>
    <name type="common">Myxosporean</name>
    <dbReference type="NCBI Taxonomy" id="669202"/>
    <lineage>
        <taxon>Eukaryota</taxon>
        <taxon>Metazoa</taxon>
        <taxon>Cnidaria</taxon>
        <taxon>Myxozoa</taxon>
        <taxon>Myxosporea</taxon>
        <taxon>Bivalvulida</taxon>
        <taxon>Platysporina</taxon>
        <taxon>Myxobolidae</taxon>
        <taxon>Thelohanellus</taxon>
    </lineage>
</organism>
<sequence>MVKRSKKYNYLYQKLVCHYSDVGALIHSVFYRNHHTNLPRRFRATVLIKQNQRFYDCQFNGLNSVLLPYKKSLKYKSAKIVNDKIKKGKYMGLKYRGKVFARF</sequence>
<name>A0A0C2IY56_THEKT</name>
<gene>
    <name evidence="1" type="ORF">RF11_00162</name>
</gene>
<accession>A0A0C2IY56</accession>
<proteinExistence type="predicted"/>
<reference evidence="1 2" key="1">
    <citation type="journal article" date="2014" name="Genome Biol. Evol.">
        <title>The genome of the myxosporean Thelohanellus kitauei shows adaptations to nutrient acquisition within its fish host.</title>
        <authorList>
            <person name="Yang Y."/>
            <person name="Xiong J."/>
            <person name="Zhou Z."/>
            <person name="Huo F."/>
            <person name="Miao W."/>
            <person name="Ran C."/>
            <person name="Liu Y."/>
            <person name="Zhang J."/>
            <person name="Feng J."/>
            <person name="Wang M."/>
            <person name="Wang M."/>
            <person name="Wang L."/>
            <person name="Yao B."/>
        </authorList>
    </citation>
    <scope>NUCLEOTIDE SEQUENCE [LARGE SCALE GENOMIC DNA]</scope>
    <source>
        <strain evidence="1">Wuqing</strain>
    </source>
</reference>
<dbReference type="AlphaFoldDB" id="A0A0C2IY56"/>
<evidence type="ECO:0000313" key="1">
    <source>
        <dbReference type="EMBL" id="KII70379.1"/>
    </source>
</evidence>
<dbReference type="Proteomes" id="UP000031668">
    <property type="component" value="Unassembled WGS sequence"/>
</dbReference>
<evidence type="ECO:0000313" key="2">
    <source>
        <dbReference type="Proteomes" id="UP000031668"/>
    </source>
</evidence>
<keyword evidence="2" id="KW-1185">Reference proteome</keyword>
<comment type="caution">
    <text evidence="1">The sequence shown here is derived from an EMBL/GenBank/DDBJ whole genome shotgun (WGS) entry which is preliminary data.</text>
</comment>
<dbReference type="EMBL" id="JWZT01002083">
    <property type="protein sequence ID" value="KII70379.1"/>
    <property type="molecule type" value="Genomic_DNA"/>
</dbReference>